<keyword evidence="6" id="KW-0472">Membrane</keyword>
<feature type="domain" description="VWFD" evidence="9">
    <location>
        <begin position="500"/>
        <end position="580"/>
    </location>
</feature>
<keyword evidence="7" id="KW-1015">Disulfide bond</keyword>
<dbReference type="EMBL" id="VXAB01003337">
    <property type="protein sequence ID" value="NXJ06326.1"/>
    <property type="molecule type" value="Genomic_DNA"/>
</dbReference>
<evidence type="ECO:0000256" key="2">
    <source>
        <dbReference type="ARBA" id="ARBA00004613"/>
    </source>
</evidence>
<evidence type="ECO:0000256" key="8">
    <source>
        <dbReference type="ARBA" id="ARBA00023180"/>
    </source>
</evidence>
<evidence type="ECO:0000256" key="7">
    <source>
        <dbReference type="ARBA" id="ARBA00023157"/>
    </source>
</evidence>
<keyword evidence="4" id="KW-0732">Signal</keyword>
<dbReference type="InterPro" id="IPR002919">
    <property type="entry name" value="TIL_dom"/>
</dbReference>
<keyword evidence="5" id="KW-0677">Repeat</keyword>
<dbReference type="InterPro" id="IPR052749">
    <property type="entry name" value="Alpha-tectorin"/>
</dbReference>
<evidence type="ECO:0000256" key="3">
    <source>
        <dbReference type="ARBA" id="ARBA00022525"/>
    </source>
</evidence>
<dbReference type="Pfam" id="PF01826">
    <property type="entry name" value="TIL"/>
    <property type="match status" value="2"/>
</dbReference>
<protein>
    <submittedName>
        <fullName evidence="10">FCGBP protein</fullName>
    </submittedName>
</protein>
<dbReference type="FunFam" id="2.10.25.10:FF:000055">
    <property type="entry name" value="alpha-tectorin isoform X1"/>
    <property type="match status" value="1"/>
</dbReference>
<sequence>PSCPANSNHTACGTACPTTCNDAAIPSHCNASSCTESCGCEEGFVLDAGRCVPKTECGCVFGDGLYGLGERFWADDGCTERCVCEGERRKAACHKAGCRAKEECGVKDGIRGCYPTSYGVCTAVGATHYRSFDGGRFVFQGTCLYQLVGLCKKSEGLVDFQVSVQNGLEDGGSPSLIALVKVKVYGKSVTVRQKDPDKITINDQSVNLPYSHDGKILIYRGGRDVVIETDFGLTITYDWHGDVGVSVPSTYEDTLCGLCGNYNGDTRDEMTLKNGRVTSDPNTLGQSWKVADVPGCVELPRKECPNSMTTTVEQEKLCGIISRADGPLRGCHATVEPSKYVQNCKHDLCLHPEREEVLCQHVAHYVGLCQAAGVTIEEWRTDGFCRISCPANSHYELCSLDCSQTCSNIYAPLRCTERCREGCVCDEGFVFSGDECVPVALCGCFHRGFYYKTKEIFHPNEQEECECQAGGVVVCQEIPPRNESCRRINGEVRCSPSAFGTCVVTGDRSYLSFDGTAFEVPGTCSYILTESCTNDDDARHFVVKIKKDARQKKKVSGIETLSVEVYGLSLTLERGKMGVV</sequence>
<dbReference type="InterPro" id="IPR025615">
    <property type="entry name" value="TILa_dom"/>
</dbReference>
<evidence type="ECO:0000256" key="1">
    <source>
        <dbReference type="ARBA" id="ARBA00004370"/>
    </source>
</evidence>
<feature type="non-terminal residue" evidence="10">
    <location>
        <position position="1"/>
    </location>
</feature>
<dbReference type="GO" id="GO:0016020">
    <property type="term" value="C:membrane"/>
    <property type="evidence" value="ECO:0007669"/>
    <property type="project" value="UniProtKB-SubCell"/>
</dbReference>
<dbReference type="PANTHER" id="PTHR46160">
    <property type="entry name" value="ALPHA-TECTORIN-RELATED"/>
    <property type="match status" value="1"/>
</dbReference>
<name>A0A7K9Y8G9_9GALL</name>
<evidence type="ECO:0000256" key="6">
    <source>
        <dbReference type="ARBA" id="ARBA00023136"/>
    </source>
</evidence>
<proteinExistence type="predicted"/>
<keyword evidence="3" id="KW-0964">Secreted</keyword>
<comment type="caution">
    <text evidence="10">The sequence shown here is derived from an EMBL/GenBank/DDBJ whole genome shotgun (WGS) entry which is preliminary data.</text>
</comment>
<feature type="non-terminal residue" evidence="10">
    <location>
        <position position="580"/>
    </location>
</feature>
<feature type="domain" description="VWFD" evidence="9">
    <location>
        <begin position="119"/>
        <end position="297"/>
    </location>
</feature>
<dbReference type="InterPro" id="IPR036084">
    <property type="entry name" value="Ser_inhib-like_sf"/>
</dbReference>
<dbReference type="Pfam" id="PF12714">
    <property type="entry name" value="TILa"/>
    <property type="match status" value="1"/>
</dbReference>
<dbReference type="CDD" id="cd19941">
    <property type="entry name" value="TIL"/>
    <property type="match status" value="2"/>
</dbReference>
<evidence type="ECO:0000313" key="11">
    <source>
        <dbReference type="Proteomes" id="UP000522663"/>
    </source>
</evidence>
<dbReference type="PANTHER" id="PTHR46160:SF9">
    <property type="entry name" value="PROTEIN PRY2-RELATED"/>
    <property type="match status" value="1"/>
</dbReference>
<dbReference type="Gene3D" id="2.10.25.10">
    <property type="entry name" value="Laminin"/>
    <property type="match status" value="2"/>
</dbReference>
<dbReference type="FunFam" id="2.10.25.10:FF:000153">
    <property type="entry name" value="MUC5B isoform 1"/>
    <property type="match status" value="1"/>
</dbReference>
<dbReference type="Pfam" id="PF00094">
    <property type="entry name" value="VWD"/>
    <property type="match status" value="2"/>
</dbReference>
<dbReference type="PROSITE" id="PS51233">
    <property type="entry name" value="VWFD"/>
    <property type="match status" value="2"/>
</dbReference>
<gene>
    <name evidence="10" type="primary">Fcgbp_0</name>
    <name evidence="10" type="ORF">ODOGUJ_R14549</name>
</gene>
<dbReference type="SMART" id="SM00832">
    <property type="entry name" value="C8"/>
    <property type="match status" value="1"/>
</dbReference>
<accession>A0A7K9Y8G9</accession>
<dbReference type="SMART" id="SM00216">
    <property type="entry name" value="VWD"/>
    <property type="match status" value="1"/>
</dbReference>
<evidence type="ECO:0000313" key="10">
    <source>
        <dbReference type="EMBL" id="NXJ06326.1"/>
    </source>
</evidence>
<evidence type="ECO:0000259" key="9">
    <source>
        <dbReference type="PROSITE" id="PS51233"/>
    </source>
</evidence>
<dbReference type="AlphaFoldDB" id="A0A7K9Y8G9"/>
<organism evidence="10 11">
    <name type="scientific">Odontophorus gujanensis</name>
    <name type="common">marbled wood quail</name>
    <dbReference type="NCBI Taxonomy" id="886794"/>
    <lineage>
        <taxon>Eukaryota</taxon>
        <taxon>Metazoa</taxon>
        <taxon>Chordata</taxon>
        <taxon>Craniata</taxon>
        <taxon>Vertebrata</taxon>
        <taxon>Euteleostomi</taxon>
        <taxon>Archelosauria</taxon>
        <taxon>Archosauria</taxon>
        <taxon>Dinosauria</taxon>
        <taxon>Saurischia</taxon>
        <taxon>Theropoda</taxon>
        <taxon>Coelurosauria</taxon>
        <taxon>Aves</taxon>
        <taxon>Neognathae</taxon>
        <taxon>Galloanserae</taxon>
        <taxon>Galliformes</taxon>
        <taxon>Odontophoridae</taxon>
        <taxon>Odontophorus</taxon>
    </lineage>
</organism>
<reference evidence="10 11" key="1">
    <citation type="submission" date="2019-09" db="EMBL/GenBank/DDBJ databases">
        <title>Bird 10,000 Genomes (B10K) Project - Family phase.</title>
        <authorList>
            <person name="Zhang G."/>
        </authorList>
    </citation>
    <scope>NUCLEOTIDE SEQUENCE [LARGE SCALE GENOMIC DNA]</scope>
    <source>
        <strain evidence="10">B10K-DU-001-53</strain>
        <tissue evidence="10">Muscle</tissue>
    </source>
</reference>
<dbReference type="OrthoDB" id="3438930at2759"/>
<keyword evidence="11" id="KW-1185">Reference proteome</keyword>
<dbReference type="Proteomes" id="UP000522663">
    <property type="component" value="Unassembled WGS sequence"/>
</dbReference>
<dbReference type="InterPro" id="IPR001846">
    <property type="entry name" value="VWF_type-D"/>
</dbReference>
<dbReference type="Pfam" id="PF08742">
    <property type="entry name" value="C8"/>
    <property type="match status" value="1"/>
</dbReference>
<dbReference type="InterPro" id="IPR014853">
    <property type="entry name" value="VWF/SSPO/ZAN-like_Cys-rich_dom"/>
</dbReference>
<dbReference type="GO" id="GO:0005576">
    <property type="term" value="C:extracellular region"/>
    <property type="evidence" value="ECO:0007669"/>
    <property type="project" value="UniProtKB-SubCell"/>
</dbReference>
<evidence type="ECO:0000256" key="5">
    <source>
        <dbReference type="ARBA" id="ARBA00022737"/>
    </source>
</evidence>
<dbReference type="SUPFAM" id="SSF57567">
    <property type="entry name" value="Serine protease inhibitors"/>
    <property type="match status" value="2"/>
</dbReference>
<keyword evidence="8" id="KW-0325">Glycoprotein</keyword>
<comment type="subcellular location">
    <subcellularLocation>
        <location evidence="1">Membrane</location>
    </subcellularLocation>
    <subcellularLocation>
        <location evidence="2">Secreted</location>
    </subcellularLocation>
</comment>
<evidence type="ECO:0000256" key="4">
    <source>
        <dbReference type="ARBA" id="ARBA00022729"/>
    </source>
</evidence>